<dbReference type="Pfam" id="PF13966">
    <property type="entry name" value="zf-RVT"/>
    <property type="match status" value="1"/>
</dbReference>
<organism evidence="2 3">
    <name type="scientific">Trifolium medium</name>
    <dbReference type="NCBI Taxonomy" id="97028"/>
    <lineage>
        <taxon>Eukaryota</taxon>
        <taxon>Viridiplantae</taxon>
        <taxon>Streptophyta</taxon>
        <taxon>Embryophyta</taxon>
        <taxon>Tracheophyta</taxon>
        <taxon>Spermatophyta</taxon>
        <taxon>Magnoliopsida</taxon>
        <taxon>eudicotyledons</taxon>
        <taxon>Gunneridae</taxon>
        <taxon>Pentapetalae</taxon>
        <taxon>rosids</taxon>
        <taxon>fabids</taxon>
        <taxon>Fabales</taxon>
        <taxon>Fabaceae</taxon>
        <taxon>Papilionoideae</taxon>
        <taxon>50 kb inversion clade</taxon>
        <taxon>NPAAA clade</taxon>
        <taxon>Hologalegina</taxon>
        <taxon>IRL clade</taxon>
        <taxon>Trifolieae</taxon>
        <taxon>Trifolium</taxon>
    </lineage>
</organism>
<evidence type="ECO:0000313" key="3">
    <source>
        <dbReference type="Proteomes" id="UP000265520"/>
    </source>
</evidence>
<comment type="caution">
    <text evidence="2">The sequence shown here is derived from an EMBL/GenBank/DDBJ whole genome shotgun (WGS) entry which is preliminary data.</text>
</comment>
<dbReference type="Proteomes" id="UP000265520">
    <property type="component" value="Unassembled WGS sequence"/>
</dbReference>
<feature type="non-terminal residue" evidence="2">
    <location>
        <position position="1"/>
    </location>
</feature>
<evidence type="ECO:0000313" key="2">
    <source>
        <dbReference type="EMBL" id="MCI40159.1"/>
    </source>
</evidence>
<dbReference type="EMBL" id="LXQA010276684">
    <property type="protein sequence ID" value="MCI40159.1"/>
    <property type="molecule type" value="Genomic_DNA"/>
</dbReference>
<proteinExistence type="predicted"/>
<protein>
    <submittedName>
        <fullName evidence="2">Replication protein A 70 kDa dna-binding subunit</fullName>
    </submittedName>
</protein>
<evidence type="ECO:0000259" key="1">
    <source>
        <dbReference type="Pfam" id="PF13966"/>
    </source>
</evidence>
<dbReference type="GO" id="GO:0003677">
    <property type="term" value="F:DNA binding"/>
    <property type="evidence" value="ECO:0007669"/>
    <property type="project" value="UniProtKB-KW"/>
</dbReference>
<sequence length="117" mass="13496">CRGCLPTRVRLYQRRVDCDVHCPICENTIEDDLHVFFDCIASRECWQAAGLLSILDNNGYQQGLATDRVFAMCRNEDRATIGRVATLFWSIWHHRNDVVWNDSPKIPNQVGRIAYNA</sequence>
<keyword evidence="3" id="KW-1185">Reference proteome</keyword>
<name>A0A392RUW7_9FABA</name>
<keyword evidence="2" id="KW-0238">DNA-binding</keyword>
<accession>A0A392RUW7</accession>
<reference evidence="2 3" key="1">
    <citation type="journal article" date="2018" name="Front. Plant Sci.">
        <title>Red Clover (Trifolium pratense) and Zigzag Clover (T. medium) - A Picture of Genomic Similarities and Differences.</title>
        <authorList>
            <person name="Dluhosova J."/>
            <person name="Istvanek J."/>
            <person name="Nedelnik J."/>
            <person name="Repkova J."/>
        </authorList>
    </citation>
    <scope>NUCLEOTIDE SEQUENCE [LARGE SCALE GENOMIC DNA]</scope>
    <source>
        <strain evidence="3">cv. 10/8</strain>
        <tissue evidence="2">Leaf</tissue>
    </source>
</reference>
<feature type="domain" description="Reverse transcriptase zinc-binding" evidence="1">
    <location>
        <begin position="2"/>
        <end position="46"/>
    </location>
</feature>
<dbReference type="AlphaFoldDB" id="A0A392RUW7"/>
<dbReference type="InterPro" id="IPR026960">
    <property type="entry name" value="RVT-Znf"/>
</dbReference>